<dbReference type="Proteomes" id="UP000295727">
    <property type="component" value="Plasmid unnamed1"/>
</dbReference>
<feature type="compositionally biased region" description="Basic residues" evidence="1">
    <location>
        <begin position="95"/>
        <end position="104"/>
    </location>
</feature>
<dbReference type="RefSeq" id="WP_134760251.1">
    <property type="nucleotide sequence ID" value="NZ_CP038152.1"/>
</dbReference>
<dbReference type="EMBL" id="CP038152">
    <property type="protein sequence ID" value="QBR04147.1"/>
    <property type="molecule type" value="Genomic_DNA"/>
</dbReference>
<proteinExistence type="predicted"/>
<feature type="region of interest" description="Disordered" evidence="1">
    <location>
        <begin position="78"/>
        <end position="104"/>
    </location>
</feature>
<keyword evidence="3" id="KW-1185">Reference proteome</keyword>
<accession>A0A4P7D9N2</accession>
<dbReference type="AlphaFoldDB" id="A0A4P7D9N2"/>
<evidence type="ECO:0000256" key="1">
    <source>
        <dbReference type="SAM" id="MobiDB-lite"/>
    </source>
</evidence>
<organism evidence="2 3">
    <name type="scientific">Paraburkholderia pallida</name>
    <dbReference type="NCBI Taxonomy" id="2547399"/>
    <lineage>
        <taxon>Bacteria</taxon>
        <taxon>Pseudomonadati</taxon>
        <taxon>Pseudomonadota</taxon>
        <taxon>Betaproteobacteria</taxon>
        <taxon>Burkholderiales</taxon>
        <taxon>Burkholderiaceae</taxon>
        <taxon>Paraburkholderia</taxon>
    </lineage>
</organism>
<evidence type="ECO:0000313" key="2">
    <source>
        <dbReference type="EMBL" id="QBR04147.1"/>
    </source>
</evidence>
<geneLocation type="plasmid" evidence="2 3">
    <name>unnamed1</name>
</geneLocation>
<dbReference type="KEGG" id="ppai:E1956_44195"/>
<evidence type="ECO:0000313" key="3">
    <source>
        <dbReference type="Proteomes" id="UP000295727"/>
    </source>
</evidence>
<keyword evidence="2" id="KW-0614">Plasmid</keyword>
<dbReference type="GeneID" id="39650093"/>
<protein>
    <submittedName>
        <fullName evidence="2">Uncharacterized protein</fullName>
    </submittedName>
</protein>
<gene>
    <name evidence="2" type="ORF">E1956_44195</name>
</gene>
<name>A0A4P7D9N2_9BURK</name>
<reference evidence="2 3" key="1">
    <citation type="submission" date="2019-03" db="EMBL/GenBank/DDBJ databases">
        <title>Paraburkholderia sp. 7MH5, isolated from subtropical forest soil.</title>
        <authorList>
            <person name="Gao Z.-H."/>
            <person name="Qiu L.-H."/>
        </authorList>
    </citation>
    <scope>NUCLEOTIDE SEQUENCE [LARGE SCALE GENOMIC DNA]</scope>
    <source>
        <strain evidence="2 3">7MH5</strain>
        <plasmid evidence="2 3">unnamed1</plasmid>
    </source>
</reference>
<dbReference type="OrthoDB" id="9104203at2"/>
<sequence>MDDELTTKIGLVAGKLVQQVMECGLTWDEAVAAFGLAAKASAEAAASAGNGEDCIELARRRLEEAFAQEVRVTISEAGSETTSAEVEDNPLLATAHRRHAAKLH</sequence>